<feature type="domain" description="Paired" evidence="14">
    <location>
        <begin position="20"/>
        <end position="146"/>
    </location>
</feature>
<evidence type="ECO:0000256" key="1">
    <source>
        <dbReference type="ARBA" id="ARBA00004123"/>
    </source>
</evidence>
<dbReference type="GO" id="GO:0005634">
    <property type="term" value="C:nucleus"/>
    <property type="evidence" value="ECO:0007669"/>
    <property type="project" value="UniProtKB-SubCell"/>
</dbReference>
<dbReference type="PANTHER" id="PTHR45636">
    <property type="entry name" value="PAIRED BOX PROTEIN PAX-6-RELATED-RELATED"/>
    <property type="match status" value="1"/>
</dbReference>
<evidence type="ECO:0000313" key="16">
    <source>
        <dbReference type="WBParaSite" id="MBELARI_LOCUS7487.1"/>
    </source>
</evidence>
<dbReference type="CDD" id="cd00086">
    <property type="entry name" value="homeodomain"/>
    <property type="match status" value="1"/>
</dbReference>
<keyword evidence="4" id="KW-0563">Paired box</keyword>
<dbReference type="InterPro" id="IPR001356">
    <property type="entry name" value="HD"/>
</dbReference>
<keyword evidence="6 10" id="KW-0238">DNA-binding</keyword>
<feature type="compositionally biased region" description="Low complexity" evidence="12">
    <location>
        <begin position="302"/>
        <end position="323"/>
    </location>
</feature>
<keyword evidence="7 10" id="KW-0371">Homeobox</keyword>
<sequence>MGAQSRPPKMPSSGRDSDAGHTGVNQLGGVFVNGRPLPDKTRQLIVDMAHQGARPCDISRKLCVSNGCVSKILCRYYESGTIRPRAIGGSKPRVATGGVVQKIESYKREQPSIFAWEIRDRLLSEGICSQETIPSVSSINRVLRNLAARKEQQAMQTEFYAGLRYSTNQWYNQWPTMQMSGVVPFSLTQQNPIEAKKDPNEDQKPPNDPDEDAAARMRLKRKLQRNRTSFSQEQIEALEKEFERTHYPDVFARERLAQKIGLPEARIQVWFSNRRAKWRREEKLRNKRPGGPLDSGLSNGTPQPSQPGSAGSASALSQPLGGSPVASAQNFASVSGPMYTGLAHDPYGFTAFNTGLGMPQQPPADFGSYHHMFSSRYDTASFHPYARMNPPSVSSQPFSTTAMSMSTNSLSQSTVGDLGLSSSMSLPVSAVLNSLEGMGVPPGMHSDLSTDQSAQYWTQ</sequence>
<dbReference type="SMART" id="SM00389">
    <property type="entry name" value="HOX"/>
    <property type="match status" value="1"/>
</dbReference>
<dbReference type="GO" id="GO:0030154">
    <property type="term" value="P:cell differentiation"/>
    <property type="evidence" value="ECO:0007669"/>
    <property type="project" value="UniProtKB-ARBA"/>
</dbReference>
<accession>A0AAF3JB11</accession>
<organism evidence="15 16">
    <name type="scientific">Mesorhabditis belari</name>
    <dbReference type="NCBI Taxonomy" id="2138241"/>
    <lineage>
        <taxon>Eukaryota</taxon>
        <taxon>Metazoa</taxon>
        <taxon>Ecdysozoa</taxon>
        <taxon>Nematoda</taxon>
        <taxon>Chromadorea</taxon>
        <taxon>Rhabditida</taxon>
        <taxon>Rhabditina</taxon>
        <taxon>Rhabditomorpha</taxon>
        <taxon>Rhabditoidea</taxon>
        <taxon>Rhabditidae</taxon>
        <taxon>Mesorhabditinae</taxon>
        <taxon>Mesorhabditis</taxon>
    </lineage>
</organism>
<evidence type="ECO:0000256" key="5">
    <source>
        <dbReference type="ARBA" id="ARBA00023015"/>
    </source>
</evidence>
<evidence type="ECO:0000259" key="14">
    <source>
        <dbReference type="PROSITE" id="PS51057"/>
    </source>
</evidence>
<dbReference type="Pfam" id="PF00292">
    <property type="entry name" value="PAX"/>
    <property type="match status" value="1"/>
</dbReference>
<keyword evidence="8" id="KW-0804">Transcription</keyword>
<feature type="domain" description="Homeobox" evidence="13">
    <location>
        <begin position="221"/>
        <end position="281"/>
    </location>
</feature>
<dbReference type="InterPro" id="IPR001523">
    <property type="entry name" value="Paired_dom"/>
</dbReference>
<dbReference type="AlphaFoldDB" id="A0AAF3JB11"/>
<dbReference type="InterPro" id="IPR009057">
    <property type="entry name" value="Homeodomain-like_sf"/>
</dbReference>
<dbReference type="WBParaSite" id="MBELARI_LOCUS7487.1">
    <property type="protein sequence ID" value="MBELARI_LOCUS7487.1"/>
    <property type="gene ID" value="MBELARI_LOCUS7487"/>
</dbReference>
<dbReference type="PROSITE" id="PS00034">
    <property type="entry name" value="PAIRED_1"/>
    <property type="match status" value="1"/>
</dbReference>
<name>A0AAF3JB11_9BILA</name>
<dbReference type="GO" id="GO:0000978">
    <property type="term" value="F:RNA polymerase II cis-regulatory region sequence-specific DNA binding"/>
    <property type="evidence" value="ECO:0007669"/>
    <property type="project" value="TreeGrafter"/>
</dbReference>
<dbReference type="FunFam" id="1.10.10.10:FF:000069">
    <property type="entry name" value="Paired box protein Pax-6"/>
    <property type="match status" value="1"/>
</dbReference>
<dbReference type="FunFam" id="1.10.10.10:FF:000003">
    <property type="entry name" value="Paired box protein Pax-6"/>
    <property type="match status" value="1"/>
</dbReference>
<evidence type="ECO:0000256" key="11">
    <source>
        <dbReference type="RuleBase" id="RU000682"/>
    </source>
</evidence>
<evidence type="ECO:0000256" key="10">
    <source>
        <dbReference type="PROSITE-ProRule" id="PRU00108"/>
    </source>
</evidence>
<dbReference type="PROSITE" id="PS50071">
    <property type="entry name" value="HOMEOBOX_2"/>
    <property type="match status" value="1"/>
</dbReference>
<evidence type="ECO:0000259" key="13">
    <source>
        <dbReference type="PROSITE" id="PS50071"/>
    </source>
</evidence>
<evidence type="ECO:0000256" key="2">
    <source>
        <dbReference type="ARBA" id="ARBA00005733"/>
    </source>
</evidence>
<protein>
    <submittedName>
        <fullName evidence="16">Paired domain-containing protein</fullName>
    </submittedName>
</protein>
<comment type="similarity">
    <text evidence="2">Belongs to the paired homeobox family.</text>
</comment>
<evidence type="ECO:0000256" key="6">
    <source>
        <dbReference type="ARBA" id="ARBA00023125"/>
    </source>
</evidence>
<dbReference type="GO" id="GO:0048731">
    <property type="term" value="P:system development"/>
    <property type="evidence" value="ECO:0007669"/>
    <property type="project" value="UniProtKB-ARBA"/>
</dbReference>
<dbReference type="InterPro" id="IPR043565">
    <property type="entry name" value="PAX_fam"/>
</dbReference>
<dbReference type="PANTHER" id="PTHR45636:SF41">
    <property type="entry name" value="PAIRED BOX PROTEIN PAX-6-RELATED"/>
    <property type="match status" value="1"/>
</dbReference>
<dbReference type="GO" id="GO:0000981">
    <property type="term" value="F:DNA-binding transcription factor activity, RNA polymerase II-specific"/>
    <property type="evidence" value="ECO:0007669"/>
    <property type="project" value="InterPro"/>
</dbReference>
<evidence type="ECO:0000256" key="3">
    <source>
        <dbReference type="ARBA" id="ARBA00022473"/>
    </source>
</evidence>
<evidence type="ECO:0000256" key="9">
    <source>
        <dbReference type="ARBA" id="ARBA00023242"/>
    </source>
</evidence>
<keyword evidence="5" id="KW-0805">Transcription regulation</keyword>
<dbReference type="Pfam" id="PF00046">
    <property type="entry name" value="Homeodomain"/>
    <property type="match status" value="1"/>
</dbReference>
<dbReference type="PRINTS" id="PR00027">
    <property type="entry name" value="PAIREDBOX"/>
</dbReference>
<evidence type="ECO:0000313" key="15">
    <source>
        <dbReference type="Proteomes" id="UP000887575"/>
    </source>
</evidence>
<dbReference type="Gene3D" id="1.10.10.10">
    <property type="entry name" value="Winged helix-like DNA-binding domain superfamily/Winged helix DNA-binding domain"/>
    <property type="match status" value="2"/>
</dbReference>
<evidence type="ECO:0000256" key="4">
    <source>
        <dbReference type="ARBA" id="ARBA00022724"/>
    </source>
</evidence>
<dbReference type="Gene3D" id="1.10.10.60">
    <property type="entry name" value="Homeodomain-like"/>
    <property type="match status" value="1"/>
</dbReference>
<dbReference type="SUPFAM" id="SSF46689">
    <property type="entry name" value="Homeodomain-like"/>
    <property type="match status" value="2"/>
</dbReference>
<dbReference type="InterPro" id="IPR017970">
    <property type="entry name" value="Homeobox_CS"/>
</dbReference>
<feature type="region of interest" description="Disordered" evidence="12">
    <location>
        <begin position="281"/>
        <end position="324"/>
    </location>
</feature>
<dbReference type="InterPro" id="IPR043182">
    <property type="entry name" value="PAIRED_DNA-bd_dom"/>
</dbReference>
<dbReference type="CDD" id="cd00131">
    <property type="entry name" value="PAX"/>
    <property type="match status" value="1"/>
</dbReference>
<dbReference type="FunFam" id="1.10.10.60:FF:000516">
    <property type="entry name" value="Transcription factor Toy"/>
    <property type="match status" value="1"/>
</dbReference>
<reference evidence="16" key="1">
    <citation type="submission" date="2024-02" db="UniProtKB">
        <authorList>
            <consortium name="WormBaseParasite"/>
        </authorList>
    </citation>
    <scope>IDENTIFICATION</scope>
</reference>
<dbReference type="InterPro" id="IPR036388">
    <property type="entry name" value="WH-like_DNA-bd_sf"/>
</dbReference>
<evidence type="ECO:0000256" key="7">
    <source>
        <dbReference type="ARBA" id="ARBA00023155"/>
    </source>
</evidence>
<feature type="DNA-binding region" description="Homeobox" evidence="10">
    <location>
        <begin position="223"/>
        <end position="282"/>
    </location>
</feature>
<dbReference type="GO" id="GO:0045944">
    <property type="term" value="P:positive regulation of transcription by RNA polymerase II"/>
    <property type="evidence" value="ECO:0007669"/>
    <property type="project" value="UniProtKB-ARBA"/>
</dbReference>
<feature type="region of interest" description="Disordered" evidence="12">
    <location>
        <begin position="1"/>
        <end position="32"/>
    </location>
</feature>
<dbReference type="GO" id="GO:0051240">
    <property type="term" value="P:positive regulation of multicellular organismal process"/>
    <property type="evidence" value="ECO:0007669"/>
    <property type="project" value="UniProtKB-ARBA"/>
</dbReference>
<dbReference type="PROSITE" id="PS00027">
    <property type="entry name" value="HOMEOBOX_1"/>
    <property type="match status" value="1"/>
</dbReference>
<dbReference type="PROSITE" id="PS51057">
    <property type="entry name" value="PAIRED_2"/>
    <property type="match status" value="1"/>
</dbReference>
<dbReference type="Proteomes" id="UP000887575">
    <property type="component" value="Unassembled WGS sequence"/>
</dbReference>
<dbReference type="GO" id="GO:0090596">
    <property type="term" value="P:sensory organ morphogenesis"/>
    <property type="evidence" value="ECO:0007669"/>
    <property type="project" value="UniProtKB-ARBA"/>
</dbReference>
<comment type="subcellular location">
    <subcellularLocation>
        <location evidence="1 10 11">Nucleus</location>
    </subcellularLocation>
</comment>
<keyword evidence="15" id="KW-1185">Reference proteome</keyword>
<evidence type="ECO:0000256" key="8">
    <source>
        <dbReference type="ARBA" id="ARBA00023163"/>
    </source>
</evidence>
<dbReference type="SMART" id="SM00351">
    <property type="entry name" value="PAX"/>
    <property type="match status" value="1"/>
</dbReference>
<proteinExistence type="inferred from homology"/>
<keyword evidence="3" id="KW-0217">Developmental protein</keyword>
<keyword evidence="9 10" id="KW-0539">Nucleus</keyword>
<evidence type="ECO:0000256" key="12">
    <source>
        <dbReference type="SAM" id="MobiDB-lite"/>
    </source>
</evidence>